<comment type="similarity">
    <text evidence="1">Belongs to the ornithine cyclodeaminase/mu-crystallin family.</text>
</comment>
<dbReference type="AlphaFoldDB" id="A0AAD4CQX2"/>
<protein>
    <recommendedName>
        <fullName evidence="4">Quinate/shikimate 5-dehydrogenase/glutamyl-tRNA reductase domain-containing protein</fullName>
    </recommendedName>
</protein>
<evidence type="ECO:0000313" key="3">
    <source>
        <dbReference type="Proteomes" id="UP001194746"/>
    </source>
</evidence>
<sequence>MTGCIVLGDSTVHEILINLTTPEILLFHDQIVNSLLDFSVGGERSYQPSPSVVVRPNGQKSLFRPFTSASSVGAKIIVDPAAKSTSANDKSGGPTLHGILVVCDEDGIPTGIINADEITGYRTSLMAIIPYLWRRETAHIVVFGAGKQALWHLRLALALRGSEISSITIVNRSKARAQVLLSTLQSENQTRWKSTCTMDCLETTAADYDQTLGGVLSRANVIFCTVPSQQPLFPAQYVTEREDRANTGPYISAIGSWQADMIEVDPTIMQYAVGPDQGFNSTGGPGGTILVDDRENALANAGEIVQSQLKAEHMIEVGELLQFQSDTPSGPQKERCTKWMEEGLLVYKSVGVSVTDLAAGNALLDLAKEKSMGEPLHTL</sequence>
<proteinExistence type="inferred from homology"/>
<dbReference type="Gene3D" id="3.40.50.720">
    <property type="entry name" value="NAD(P)-binding Rossmann-like Domain"/>
    <property type="match status" value="1"/>
</dbReference>
<dbReference type="InterPro" id="IPR036291">
    <property type="entry name" value="NAD(P)-bd_dom_sf"/>
</dbReference>
<dbReference type="EMBL" id="VCAU01000029">
    <property type="protein sequence ID" value="KAF9890102.1"/>
    <property type="molecule type" value="Genomic_DNA"/>
</dbReference>
<dbReference type="Gene3D" id="3.30.1780.10">
    <property type="entry name" value="ornithine cyclodeaminase, domain 1"/>
    <property type="match status" value="1"/>
</dbReference>
<dbReference type="PANTHER" id="PTHR13812">
    <property type="entry name" value="KETIMINE REDUCTASE MU-CRYSTALLIN"/>
    <property type="match status" value="1"/>
</dbReference>
<reference evidence="2" key="1">
    <citation type="journal article" date="2019" name="Beilstein J. Org. Chem.">
        <title>Nanangenines: drimane sesquiterpenoids as the dominant metabolite cohort of a novel Australian fungus, Aspergillus nanangensis.</title>
        <authorList>
            <person name="Lacey H.J."/>
            <person name="Gilchrist C.L.M."/>
            <person name="Crombie A."/>
            <person name="Kalaitzis J.A."/>
            <person name="Vuong D."/>
            <person name="Rutledge P.J."/>
            <person name="Turner P."/>
            <person name="Pitt J.I."/>
            <person name="Lacey E."/>
            <person name="Chooi Y.H."/>
            <person name="Piggott A.M."/>
        </authorList>
    </citation>
    <scope>NUCLEOTIDE SEQUENCE</scope>
    <source>
        <strain evidence="2">MST-FP2251</strain>
    </source>
</reference>
<dbReference type="SUPFAM" id="SSF51735">
    <property type="entry name" value="NAD(P)-binding Rossmann-fold domains"/>
    <property type="match status" value="1"/>
</dbReference>
<reference evidence="2" key="2">
    <citation type="submission" date="2020-02" db="EMBL/GenBank/DDBJ databases">
        <authorList>
            <person name="Gilchrist C.L.M."/>
            <person name="Chooi Y.-H."/>
        </authorList>
    </citation>
    <scope>NUCLEOTIDE SEQUENCE</scope>
    <source>
        <strain evidence="2">MST-FP2251</strain>
    </source>
</reference>
<evidence type="ECO:0000313" key="2">
    <source>
        <dbReference type="EMBL" id="KAF9890102.1"/>
    </source>
</evidence>
<dbReference type="InterPro" id="IPR003462">
    <property type="entry name" value="ODC_Mu_crystall"/>
</dbReference>
<dbReference type="GO" id="GO:0005737">
    <property type="term" value="C:cytoplasm"/>
    <property type="evidence" value="ECO:0007669"/>
    <property type="project" value="TreeGrafter"/>
</dbReference>
<dbReference type="PANTHER" id="PTHR13812:SF19">
    <property type="entry name" value="KETIMINE REDUCTASE MU-CRYSTALLIN"/>
    <property type="match status" value="1"/>
</dbReference>
<accession>A0AAD4CQX2</accession>
<keyword evidence="3" id="KW-1185">Reference proteome</keyword>
<evidence type="ECO:0008006" key="4">
    <source>
        <dbReference type="Google" id="ProtNLM"/>
    </source>
</evidence>
<comment type="caution">
    <text evidence="2">The sequence shown here is derived from an EMBL/GenBank/DDBJ whole genome shotgun (WGS) entry which is preliminary data.</text>
</comment>
<dbReference type="InterPro" id="IPR023401">
    <property type="entry name" value="ODC_N"/>
</dbReference>
<gene>
    <name evidence="2" type="ORF">FE257_006263</name>
</gene>
<dbReference type="Proteomes" id="UP001194746">
    <property type="component" value="Unassembled WGS sequence"/>
</dbReference>
<dbReference type="Pfam" id="PF02423">
    <property type="entry name" value="OCD_Mu_crystall"/>
    <property type="match status" value="1"/>
</dbReference>
<evidence type="ECO:0000256" key="1">
    <source>
        <dbReference type="ARBA" id="ARBA00008903"/>
    </source>
</evidence>
<organism evidence="2 3">
    <name type="scientific">Aspergillus nanangensis</name>
    <dbReference type="NCBI Taxonomy" id="2582783"/>
    <lineage>
        <taxon>Eukaryota</taxon>
        <taxon>Fungi</taxon>
        <taxon>Dikarya</taxon>
        <taxon>Ascomycota</taxon>
        <taxon>Pezizomycotina</taxon>
        <taxon>Eurotiomycetes</taxon>
        <taxon>Eurotiomycetidae</taxon>
        <taxon>Eurotiales</taxon>
        <taxon>Aspergillaceae</taxon>
        <taxon>Aspergillus</taxon>
        <taxon>Aspergillus subgen. Circumdati</taxon>
    </lineage>
</organism>
<name>A0AAD4CQX2_ASPNN</name>